<evidence type="ECO:0000256" key="1">
    <source>
        <dbReference type="SAM" id="SignalP"/>
    </source>
</evidence>
<name>A0A1R4HCE4_9GAMM</name>
<dbReference type="OrthoDB" id="5571924at2"/>
<evidence type="ECO:0000313" key="2">
    <source>
        <dbReference type="EMBL" id="SJM93879.1"/>
    </source>
</evidence>
<feature type="signal peptide" evidence="1">
    <location>
        <begin position="1"/>
        <end position="20"/>
    </location>
</feature>
<keyword evidence="1" id="KW-0732">Signal</keyword>
<organism evidence="2 3">
    <name type="scientific">Crenothrix polyspora</name>
    <dbReference type="NCBI Taxonomy" id="360316"/>
    <lineage>
        <taxon>Bacteria</taxon>
        <taxon>Pseudomonadati</taxon>
        <taxon>Pseudomonadota</taxon>
        <taxon>Gammaproteobacteria</taxon>
        <taxon>Methylococcales</taxon>
        <taxon>Crenotrichaceae</taxon>
        <taxon>Crenothrix</taxon>
    </lineage>
</organism>
<dbReference type="RefSeq" id="WP_087144055.1">
    <property type="nucleotide sequence ID" value="NZ_FUKI01000126.1"/>
</dbReference>
<gene>
    <name evidence="2" type="ORF">CRENPOLYSF1_50005</name>
</gene>
<evidence type="ECO:0000313" key="3">
    <source>
        <dbReference type="Proteomes" id="UP000195667"/>
    </source>
</evidence>
<protein>
    <submittedName>
        <fullName evidence="2">Uncharacterized protein</fullName>
    </submittedName>
</protein>
<proteinExistence type="predicted"/>
<dbReference type="Proteomes" id="UP000195667">
    <property type="component" value="Unassembled WGS sequence"/>
</dbReference>
<feature type="chain" id="PRO_5012277789" evidence="1">
    <location>
        <begin position="21"/>
        <end position="115"/>
    </location>
</feature>
<reference evidence="3" key="1">
    <citation type="submission" date="2017-02" db="EMBL/GenBank/DDBJ databases">
        <authorList>
            <person name="Daims H."/>
        </authorList>
    </citation>
    <scope>NUCLEOTIDE SEQUENCE [LARGE SCALE GENOMIC DNA]</scope>
</reference>
<sequence>MLKPFVTLNMFLFCVTSAIAGELKNGIWMPANCGIREQPPAINAGTIDAYNASVKAIVTWQHAAEVYDACLVQEANADSALIAKTAMQAQDAVKISIDKINADLESSRVLLETYR</sequence>
<dbReference type="AlphaFoldDB" id="A0A1R4HCE4"/>
<keyword evidence="3" id="KW-1185">Reference proteome</keyword>
<accession>A0A1R4HCE4</accession>
<dbReference type="EMBL" id="FUKI01000126">
    <property type="protein sequence ID" value="SJM93879.1"/>
    <property type="molecule type" value="Genomic_DNA"/>
</dbReference>